<dbReference type="GO" id="GO:0034472">
    <property type="term" value="P:snRNA 3'-end processing"/>
    <property type="evidence" value="ECO:0007669"/>
    <property type="project" value="TreeGrafter"/>
</dbReference>
<evidence type="ECO:0000313" key="5">
    <source>
        <dbReference type="Proteomes" id="UP000193944"/>
    </source>
</evidence>
<dbReference type="STRING" id="1754192.A0A1Y1WRW7"/>
<dbReference type="PANTHER" id="PTHR28608">
    <property type="entry name" value="INTEGRATOR COMPLEX SUBUNIT 2"/>
    <property type="match status" value="1"/>
</dbReference>
<protein>
    <recommendedName>
        <fullName evidence="6">Integrator complex subunit 2</fullName>
    </recommendedName>
</protein>
<dbReference type="PANTHER" id="PTHR28608:SF1">
    <property type="entry name" value="INTEGRATOR COMPLEX SUBUNIT 2"/>
    <property type="match status" value="1"/>
</dbReference>
<accession>A0A1Y1WRW7</accession>
<name>A0A1Y1WRW7_9FUNG</name>
<keyword evidence="3" id="KW-0539">Nucleus</keyword>
<proteinExistence type="inferred from homology"/>
<dbReference type="Proteomes" id="UP000193944">
    <property type="component" value="Unassembled WGS sequence"/>
</dbReference>
<reference evidence="4 5" key="1">
    <citation type="submission" date="2016-08" db="EMBL/GenBank/DDBJ databases">
        <title>A Parts List for Fungal Cellulosomes Revealed by Comparative Genomics.</title>
        <authorList>
            <consortium name="DOE Joint Genome Institute"/>
            <person name="Haitjema C.H."/>
            <person name="Gilmore S.P."/>
            <person name="Henske J.K."/>
            <person name="Solomon K.V."/>
            <person name="De Groot R."/>
            <person name="Kuo A."/>
            <person name="Mondo S.J."/>
            <person name="Salamov A.A."/>
            <person name="Labutti K."/>
            <person name="Zhao Z."/>
            <person name="Chiniquy J."/>
            <person name="Barry K."/>
            <person name="Brewer H.M."/>
            <person name="Purvine S.O."/>
            <person name="Wright A.T."/>
            <person name="Boxma B."/>
            <person name="Van Alen T."/>
            <person name="Hackstein J.H."/>
            <person name="Baker S.E."/>
            <person name="Grigoriev I.V."/>
            <person name="O'Malley M.A."/>
        </authorList>
    </citation>
    <scope>NUCLEOTIDE SEQUENCE [LARGE SCALE GENOMIC DNA]</scope>
    <source>
        <strain evidence="4 5">S4</strain>
    </source>
</reference>
<evidence type="ECO:0000256" key="2">
    <source>
        <dbReference type="ARBA" id="ARBA00006705"/>
    </source>
</evidence>
<evidence type="ECO:0008006" key="6">
    <source>
        <dbReference type="Google" id="ProtNLM"/>
    </source>
</evidence>
<dbReference type="InterPro" id="IPR026236">
    <property type="entry name" value="Int2_metazoa"/>
</dbReference>
<dbReference type="EMBL" id="MCFG01000307">
    <property type="protein sequence ID" value="ORX76291.1"/>
    <property type="molecule type" value="Genomic_DNA"/>
</dbReference>
<evidence type="ECO:0000313" key="4">
    <source>
        <dbReference type="EMBL" id="ORX76291.1"/>
    </source>
</evidence>
<dbReference type="InterPro" id="IPR029321">
    <property type="entry name" value="INTS2"/>
</dbReference>
<dbReference type="GO" id="GO:0032039">
    <property type="term" value="C:integrator complex"/>
    <property type="evidence" value="ECO:0007669"/>
    <property type="project" value="InterPro"/>
</dbReference>
<gene>
    <name evidence="4" type="ORF">BCR32DRAFT_271369</name>
</gene>
<dbReference type="Pfam" id="PF14750">
    <property type="entry name" value="INTS2"/>
    <property type="match status" value="1"/>
</dbReference>
<sequence>MVNYEKDEIFKSLEDGIFPDSLEECPDIIPYIVSTVMNKSDFNNISPEIEKYVDALLSLKFLNFNEIYQQGNIIFNNPELISNIENADNNKKNIIQLIVEILKLQVYANDYENQNPQRDNMNSSSSNNGRNRFSQQKNTVNVLNTPLNYFKSTFLDLKSMKLENQILYYQLIYILCYSLVNFFKVETIINIFCYIENGIELIINYVENTPWNFFKVIEHCCILYKIKPELQGSINQILTEMYKLAPHHSLTIRNILVEKRILPNIILAITKDIMHDELTFINSVLGKSSKWFIQDKQSGKYINWIRSRMYQEVSFQMSVNSDSIDIYIPFRIICGLAGLINKFHFNSDELNLYMDVVRHSHNHRLTQLSLCFMLICWDQISSYSKESLVELMGNLIRSEYSEMTLMLGVYSHTNQMYEIVHLVRNLLRIDIDIPKTSLPGMRYLITQTLINESEITKRSLYLSKTKKSKNENFSFMIVYQLLRGKVFQKGNVDIKDWITYQILNVSLPIHHLIQPILKEYIEGILTTPSITKIPDHQVYNHLKDIGEIPQPSQIVLLFYVLMFNEMIQQYPHHSLITEYETKFLENIPIKYILHYVENKKEFSAIYPSFVKCIAYQFPHLYNTTNNIMEEEIKQNTSLISPYFRQVDIIKEENNNNQNNDNMIIDNEDIKFDPENIKNSLLNPTSNNKMILLALRYINSLRIHQKIPYCDCILSSVIPRILDKNDDDVLIVNEFVEIWKSLNTVIPNKLWVATLNNFQKEKRGIDYTYQDLIENPMILFTCDKRIYQNPKLLEIFLLTLEFVMVASRHYYRHEYNTYLAKGANTNMFRDLHLSTLLYIQETSLFQTLIEISQMESKQLNDEKQKENILSLIFNFINQRFIENPKYIKLIHFQTYDVKIIPNMVKYVPSMHVCFDFIPELLSLKNIESQIFGIHLSGFVFMKYPVARSHALAKDVVIPKIQDMALPFINFTSQIQNQMNNEMILNNMSKIIENIPDCLVEVIPVLINICKAFPNLIHIVSELLHTMKPIKDSQFKTLIVNNALVFNQSKANLLLQIVNVISETTIEIVSLIKNENQNSKKK</sequence>
<reference evidence="4 5" key="2">
    <citation type="submission" date="2016-08" db="EMBL/GenBank/DDBJ databases">
        <title>Pervasive Adenine N6-methylation of Active Genes in Fungi.</title>
        <authorList>
            <consortium name="DOE Joint Genome Institute"/>
            <person name="Mondo S.J."/>
            <person name="Dannebaum R.O."/>
            <person name="Kuo R.C."/>
            <person name="Labutti K."/>
            <person name="Haridas S."/>
            <person name="Kuo A."/>
            <person name="Salamov A."/>
            <person name="Ahrendt S.R."/>
            <person name="Lipzen A."/>
            <person name="Sullivan W."/>
            <person name="Andreopoulos W.B."/>
            <person name="Clum A."/>
            <person name="Lindquist E."/>
            <person name="Daum C."/>
            <person name="Ramamoorthy G.K."/>
            <person name="Gryganskyi A."/>
            <person name="Culley D."/>
            <person name="Magnuson J.K."/>
            <person name="James T.Y."/>
            <person name="O'Malley M.A."/>
            <person name="Stajich J.E."/>
            <person name="Spatafora J.W."/>
            <person name="Visel A."/>
            <person name="Grigoriev I.V."/>
        </authorList>
    </citation>
    <scope>NUCLEOTIDE SEQUENCE [LARGE SCALE GENOMIC DNA]</scope>
    <source>
        <strain evidence="4 5">S4</strain>
    </source>
</reference>
<comment type="caution">
    <text evidence="4">The sequence shown here is derived from an EMBL/GenBank/DDBJ whole genome shotgun (WGS) entry which is preliminary data.</text>
</comment>
<evidence type="ECO:0000256" key="3">
    <source>
        <dbReference type="ARBA" id="ARBA00023242"/>
    </source>
</evidence>
<comment type="subcellular location">
    <subcellularLocation>
        <location evidence="1">Nucleus</location>
    </subcellularLocation>
</comment>
<keyword evidence="5" id="KW-1185">Reference proteome</keyword>
<comment type="similarity">
    <text evidence="2">Belongs to the Integrator subunit 2 family.</text>
</comment>
<dbReference type="AlphaFoldDB" id="A0A1Y1WRW7"/>
<dbReference type="OrthoDB" id="3363059at2759"/>
<organism evidence="4 5">
    <name type="scientific">Anaeromyces robustus</name>
    <dbReference type="NCBI Taxonomy" id="1754192"/>
    <lineage>
        <taxon>Eukaryota</taxon>
        <taxon>Fungi</taxon>
        <taxon>Fungi incertae sedis</taxon>
        <taxon>Chytridiomycota</taxon>
        <taxon>Chytridiomycota incertae sedis</taxon>
        <taxon>Neocallimastigomycetes</taxon>
        <taxon>Neocallimastigales</taxon>
        <taxon>Neocallimastigaceae</taxon>
        <taxon>Anaeromyces</taxon>
    </lineage>
</organism>
<dbReference type="PRINTS" id="PR02105">
    <property type="entry name" value="INTSUBUNIT2"/>
</dbReference>
<evidence type="ECO:0000256" key="1">
    <source>
        <dbReference type="ARBA" id="ARBA00004123"/>
    </source>
</evidence>